<evidence type="ECO:0000313" key="3">
    <source>
        <dbReference type="Proteomes" id="UP000027222"/>
    </source>
</evidence>
<dbReference type="HOGENOM" id="CLU_2085018_0_0_1"/>
<dbReference type="AlphaFoldDB" id="A0A067S893"/>
<keyword evidence="1" id="KW-0472">Membrane</keyword>
<keyword evidence="1" id="KW-1133">Transmembrane helix</keyword>
<protein>
    <submittedName>
        <fullName evidence="2">Uncharacterized protein</fullName>
    </submittedName>
</protein>
<dbReference type="EMBL" id="KL142418">
    <property type="protein sequence ID" value="KDR67026.1"/>
    <property type="molecule type" value="Genomic_DNA"/>
</dbReference>
<reference evidence="3" key="1">
    <citation type="journal article" date="2014" name="Proc. Natl. Acad. Sci. U.S.A.">
        <title>Extensive sampling of basidiomycete genomes demonstrates inadequacy of the white-rot/brown-rot paradigm for wood decay fungi.</title>
        <authorList>
            <person name="Riley R."/>
            <person name="Salamov A.A."/>
            <person name="Brown D.W."/>
            <person name="Nagy L.G."/>
            <person name="Floudas D."/>
            <person name="Held B.W."/>
            <person name="Levasseur A."/>
            <person name="Lombard V."/>
            <person name="Morin E."/>
            <person name="Otillar R."/>
            <person name="Lindquist E.A."/>
            <person name="Sun H."/>
            <person name="LaButti K.M."/>
            <person name="Schmutz J."/>
            <person name="Jabbour D."/>
            <person name="Luo H."/>
            <person name="Baker S.E."/>
            <person name="Pisabarro A.G."/>
            <person name="Walton J.D."/>
            <person name="Blanchette R.A."/>
            <person name="Henrissat B."/>
            <person name="Martin F."/>
            <person name="Cullen D."/>
            <person name="Hibbett D.S."/>
            <person name="Grigoriev I.V."/>
        </authorList>
    </citation>
    <scope>NUCLEOTIDE SEQUENCE [LARGE SCALE GENOMIC DNA]</scope>
    <source>
        <strain evidence="3">CBS 339.88</strain>
    </source>
</reference>
<dbReference type="Proteomes" id="UP000027222">
    <property type="component" value="Unassembled WGS sequence"/>
</dbReference>
<evidence type="ECO:0000313" key="2">
    <source>
        <dbReference type="EMBL" id="KDR67026.1"/>
    </source>
</evidence>
<gene>
    <name evidence="2" type="ORF">GALMADRAFT_1133108</name>
</gene>
<keyword evidence="1" id="KW-0812">Transmembrane</keyword>
<accession>A0A067S893</accession>
<sequence length="117" mass="13483">MIIILTPSLFRSLSRQDRRCCVTRSRFDLISGSLCFSGTNPKFKRASDLGTALPPSRELKVARPFLEDRCFYFSLNSLWSIFVVLYLLLSIVLLFFFFVPPRTLFVFCVTSCCPCYV</sequence>
<feature type="transmembrane region" description="Helical" evidence="1">
    <location>
        <begin position="78"/>
        <end position="99"/>
    </location>
</feature>
<organism evidence="2 3">
    <name type="scientific">Galerina marginata (strain CBS 339.88)</name>
    <dbReference type="NCBI Taxonomy" id="685588"/>
    <lineage>
        <taxon>Eukaryota</taxon>
        <taxon>Fungi</taxon>
        <taxon>Dikarya</taxon>
        <taxon>Basidiomycota</taxon>
        <taxon>Agaricomycotina</taxon>
        <taxon>Agaricomycetes</taxon>
        <taxon>Agaricomycetidae</taxon>
        <taxon>Agaricales</taxon>
        <taxon>Agaricineae</taxon>
        <taxon>Strophariaceae</taxon>
        <taxon>Galerina</taxon>
    </lineage>
</organism>
<name>A0A067S893_GALM3</name>
<proteinExistence type="predicted"/>
<keyword evidence="3" id="KW-1185">Reference proteome</keyword>
<evidence type="ECO:0000256" key="1">
    <source>
        <dbReference type="SAM" id="Phobius"/>
    </source>
</evidence>